<dbReference type="OrthoDB" id="10057496at2759"/>
<evidence type="ECO:0000313" key="4">
    <source>
        <dbReference type="Proteomes" id="UP000076727"/>
    </source>
</evidence>
<dbReference type="PROSITE" id="PS50088">
    <property type="entry name" value="ANK_REPEAT"/>
    <property type="match status" value="1"/>
</dbReference>
<evidence type="ECO:0000256" key="1">
    <source>
        <dbReference type="PROSITE-ProRule" id="PRU00023"/>
    </source>
</evidence>
<evidence type="ECO:0000256" key="2">
    <source>
        <dbReference type="SAM" id="MobiDB-lite"/>
    </source>
</evidence>
<dbReference type="EMBL" id="KV429056">
    <property type="protein sequence ID" value="KZT69662.1"/>
    <property type="molecule type" value="Genomic_DNA"/>
</dbReference>
<accession>A0A165QM83</accession>
<dbReference type="AlphaFoldDB" id="A0A165QM83"/>
<dbReference type="Proteomes" id="UP000076727">
    <property type="component" value="Unassembled WGS sequence"/>
</dbReference>
<keyword evidence="1" id="KW-0040">ANK repeat</keyword>
<protein>
    <submittedName>
        <fullName evidence="3">Ankyrin</fullName>
    </submittedName>
</protein>
<feature type="region of interest" description="Disordered" evidence="2">
    <location>
        <begin position="175"/>
        <end position="196"/>
    </location>
</feature>
<organism evidence="3 4">
    <name type="scientific">Daedalea quercina L-15889</name>
    <dbReference type="NCBI Taxonomy" id="1314783"/>
    <lineage>
        <taxon>Eukaryota</taxon>
        <taxon>Fungi</taxon>
        <taxon>Dikarya</taxon>
        <taxon>Basidiomycota</taxon>
        <taxon>Agaricomycotina</taxon>
        <taxon>Agaricomycetes</taxon>
        <taxon>Polyporales</taxon>
        <taxon>Fomitopsis</taxon>
    </lineage>
</organism>
<dbReference type="Gene3D" id="1.25.40.20">
    <property type="entry name" value="Ankyrin repeat-containing domain"/>
    <property type="match status" value="1"/>
</dbReference>
<dbReference type="InterPro" id="IPR002110">
    <property type="entry name" value="Ankyrin_rpt"/>
</dbReference>
<name>A0A165QM83_9APHY</name>
<dbReference type="PANTHER" id="PTHR24121:SF23">
    <property type="entry name" value="NO MECHANORECEPTOR POTENTIAL C, ISOFORM H"/>
    <property type="match status" value="1"/>
</dbReference>
<dbReference type="PANTHER" id="PTHR24121">
    <property type="entry name" value="NO MECHANORECEPTOR POTENTIAL C, ISOFORM D-RELATED"/>
    <property type="match status" value="1"/>
</dbReference>
<gene>
    <name evidence="3" type="ORF">DAEQUDRAFT_709813</name>
</gene>
<dbReference type="Pfam" id="PF12796">
    <property type="entry name" value="Ank_2"/>
    <property type="match status" value="1"/>
</dbReference>
<dbReference type="PROSITE" id="PS50297">
    <property type="entry name" value="ANK_REP_REGION"/>
    <property type="match status" value="1"/>
</dbReference>
<proteinExistence type="predicted"/>
<dbReference type="SUPFAM" id="SSF48403">
    <property type="entry name" value="Ankyrin repeat"/>
    <property type="match status" value="1"/>
</dbReference>
<dbReference type="InterPro" id="IPR036770">
    <property type="entry name" value="Ankyrin_rpt-contain_sf"/>
</dbReference>
<keyword evidence="4" id="KW-1185">Reference proteome</keyword>
<evidence type="ECO:0000313" key="3">
    <source>
        <dbReference type="EMBL" id="KZT69662.1"/>
    </source>
</evidence>
<dbReference type="STRING" id="1314783.A0A165QM83"/>
<reference evidence="3 4" key="1">
    <citation type="journal article" date="2016" name="Mol. Biol. Evol.">
        <title>Comparative Genomics of Early-Diverging Mushroom-Forming Fungi Provides Insights into the Origins of Lignocellulose Decay Capabilities.</title>
        <authorList>
            <person name="Nagy L.G."/>
            <person name="Riley R."/>
            <person name="Tritt A."/>
            <person name="Adam C."/>
            <person name="Daum C."/>
            <person name="Floudas D."/>
            <person name="Sun H."/>
            <person name="Yadav J.S."/>
            <person name="Pangilinan J."/>
            <person name="Larsson K.H."/>
            <person name="Matsuura K."/>
            <person name="Barry K."/>
            <person name="Labutti K."/>
            <person name="Kuo R."/>
            <person name="Ohm R.A."/>
            <person name="Bhattacharya S.S."/>
            <person name="Shirouzu T."/>
            <person name="Yoshinaga Y."/>
            <person name="Martin F.M."/>
            <person name="Grigoriev I.V."/>
            <person name="Hibbett D.S."/>
        </authorList>
    </citation>
    <scope>NUCLEOTIDE SEQUENCE [LARGE SCALE GENOMIC DNA]</scope>
    <source>
        <strain evidence="3 4">L-15889</strain>
    </source>
</reference>
<sequence>MSVATPTVDELEDLLLACRYGDLEDVQQFVDRFGPDPLNDARDERGNTVLHMVAGNGHIETLEYLLRHVPPALLSARNDARSTALHWAALNSHLAVAQALVKLPGGPGADLIDAKNEAGRTPLGEAENVGWEDGAKWFVEVMKLEENQKGEELQVAEDAEDAEKIEVEIQDAEGQIAKMTIGQRPAGESSIPPSAP</sequence>
<feature type="repeat" description="ANK" evidence="1">
    <location>
        <begin position="45"/>
        <end position="68"/>
    </location>
</feature>
<dbReference type="SMART" id="SM00248">
    <property type="entry name" value="ANK"/>
    <property type="match status" value="3"/>
</dbReference>